<protein>
    <submittedName>
        <fullName evidence="1">Uncharacterized protein</fullName>
    </submittedName>
</protein>
<name>A0A521BSV9_9RHOB</name>
<dbReference type="EMBL" id="FXTE01000001">
    <property type="protein sequence ID" value="SMO50244.1"/>
    <property type="molecule type" value="Genomic_DNA"/>
</dbReference>
<evidence type="ECO:0000313" key="1">
    <source>
        <dbReference type="EMBL" id="SMO50244.1"/>
    </source>
</evidence>
<organism evidence="1 2">
    <name type="scientific">Ruegeria faecimaris</name>
    <dbReference type="NCBI Taxonomy" id="686389"/>
    <lineage>
        <taxon>Bacteria</taxon>
        <taxon>Pseudomonadati</taxon>
        <taxon>Pseudomonadota</taxon>
        <taxon>Alphaproteobacteria</taxon>
        <taxon>Rhodobacterales</taxon>
        <taxon>Roseobacteraceae</taxon>
        <taxon>Ruegeria</taxon>
    </lineage>
</organism>
<dbReference type="RefSeq" id="WP_142634892.1">
    <property type="nucleotide sequence ID" value="NZ_FXTE01000001.1"/>
</dbReference>
<accession>A0A521BSV9</accession>
<evidence type="ECO:0000313" key="2">
    <source>
        <dbReference type="Proteomes" id="UP000319555"/>
    </source>
</evidence>
<sequence>MKKAHLVGSGALVVVLAFAMPVLRGPTEHFERSMICNFKKDALAEPNARSGWGNSDCYIKEQVDNWYYIVGEYGWSLGSTNHSEAIDAPTLLVKIRSGETSMSREYANFCEGIFISTLNNNRAELVGIMEIDTAGGFSLSCPAEESSNAA</sequence>
<gene>
    <name evidence="1" type="ORF">SAMN06265380_1011165</name>
</gene>
<dbReference type="AlphaFoldDB" id="A0A521BSV9"/>
<reference evidence="1 2" key="1">
    <citation type="submission" date="2017-05" db="EMBL/GenBank/DDBJ databases">
        <authorList>
            <person name="Varghese N."/>
            <person name="Submissions S."/>
        </authorList>
    </citation>
    <scope>NUCLEOTIDE SEQUENCE [LARGE SCALE GENOMIC DNA]</scope>
    <source>
        <strain evidence="1 2">DSM 28009</strain>
    </source>
</reference>
<dbReference type="Proteomes" id="UP000319555">
    <property type="component" value="Unassembled WGS sequence"/>
</dbReference>
<proteinExistence type="predicted"/>
<keyword evidence="2" id="KW-1185">Reference proteome</keyword>